<dbReference type="EC" id="2.4.-.-" evidence="10"/>
<feature type="transmembrane region" description="Helical" evidence="8">
    <location>
        <begin position="196"/>
        <end position="216"/>
    </location>
</feature>
<gene>
    <name evidence="10" type="ORF">ACFSE6_11950</name>
</gene>
<keyword evidence="7 8" id="KW-0472">Membrane</keyword>
<feature type="transmembrane region" description="Helical" evidence="8">
    <location>
        <begin position="323"/>
        <end position="344"/>
    </location>
</feature>
<evidence type="ECO:0000256" key="2">
    <source>
        <dbReference type="ARBA" id="ARBA00022475"/>
    </source>
</evidence>
<feature type="transmembrane region" description="Helical" evidence="8">
    <location>
        <begin position="75"/>
        <end position="95"/>
    </location>
</feature>
<comment type="subcellular location">
    <subcellularLocation>
        <location evidence="1">Cell membrane</location>
        <topology evidence="1">Multi-pass membrane protein</topology>
    </subcellularLocation>
</comment>
<dbReference type="GO" id="GO:0016757">
    <property type="term" value="F:glycosyltransferase activity"/>
    <property type="evidence" value="ECO:0007669"/>
    <property type="project" value="UniProtKB-KW"/>
</dbReference>
<dbReference type="Proteomes" id="UP001597277">
    <property type="component" value="Unassembled WGS sequence"/>
</dbReference>
<organism evidence="10 11">
    <name type="scientific">Georgenia deserti</name>
    <dbReference type="NCBI Taxonomy" id="2093781"/>
    <lineage>
        <taxon>Bacteria</taxon>
        <taxon>Bacillati</taxon>
        <taxon>Actinomycetota</taxon>
        <taxon>Actinomycetes</taxon>
        <taxon>Micrococcales</taxon>
        <taxon>Bogoriellaceae</taxon>
        <taxon>Georgenia</taxon>
    </lineage>
</organism>
<feature type="transmembrane region" description="Helical" evidence="8">
    <location>
        <begin position="272"/>
        <end position="289"/>
    </location>
</feature>
<evidence type="ECO:0000313" key="10">
    <source>
        <dbReference type="EMBL" id="MFD1718550.1"/>
    </source>
</evidence>
<feature type="transmembrane region" description="Helical" evidence="8">
    <location>
        <begin position="239"/>
        <end position="265"/>
    </location>
</feature>
<keyword evidence="4 10" id="KW-0808">Transferase</keyword>
<evidence type="ECO:0000256" key="3">
    <source>
        <dbReference type="ARBA" id="ARBA00022676"/>
    </source>
</evidence>
<evidence type="ECO:0000256" key="8">
    <source>
        <dbReference type="SAM" id="Phobius"/>
    </source>
</evidence>
<keyword evidence="2" id="KW-1003">Cell membrane</keyword>
<name>A0ABW4L5H0_9MICO</name>
<keyword evidence="6 8" id="KW-1133">Transmembrane helix</keyword>
<dbReference type="InterPro" id="IPR038731">
    <property type="entry name" value="RgtA/B/C-like"/>
</dbReference>
<dbReference type="EMBL" id="JBHUEE010000006">
    <property type="protein sequence ID" value="MFD1718550.1"/>
    <property type="molecule type" value="Genomic_DNA"/>
</dbReference>
<dbReference type="Pfam" id="PF13231">
    <property type="entry name" value="PMT_2"/>
    <property type="match status" value="1"/>
</dbReference>
<evidence type="ECO:0000256" key="4">
    <source>
        <dbReference type="ARBA" id="ARBA00022679"/>
    </source>
</evidence>
<evidence type="ECO:0000259" key="9">
    <source>
        <dbReference type="Pfam" id="PF13231"/>
    </source>
</evidence>
<feature type="transmembrane region" description="Helical" evidence="8">
    <location>
        <begin position="170"/>
        <end position="187"/>
    </location>
</feature>
<proteinExistence type="predicted"/>
<feature type="transmembrane region" description="Helical" evidence="8">
    <location>
        <begin position="295"/>
        <end position="316"/>
    </location>
</feature>
<protein>
    <submittedName>
        <fullName evidence="10">ArnT family glycosyltransferase</fullName>
        <ecNumber evidence="10">2.4.-.-</ecNumber>
    </submittedName>
</protein>
<dbReference type="RefSeq" id="WP_388007065.1">
    <property type="nucleotide sequence ID" value="NZ_JBHUEE010000006.1"/>
</dbReference>
<accession>A0ABW4L5H0</accession>
<feature type="transmembrane region" description="Helical" evidence="8">
    <location>
        <begin position="12"/>
        <end position="31"/>
    </location>
</feature>
<dbReference type="PANTHER" id="PTHR33908:SF11">
    <property type="entry name" value="MEMBRANE PROTEIN"/>
    <property type="match status" value="1"/>
</dbReference>
<reference evidence="11" key="1">
    <citation type="journal article" date="2019" name="Int. J. Syst. Evol. Microbiol.">
        <title>The Global Catalogue of Microorganisms (GCM) 10K type strain sequencing project: providing services to taxonomists for standard genome sequencing and annotation.</title>
        <authorList>
            <consortium name="The Broad Institute Genomics Platform"/>
            <consortium name="The Broad Institute Genome Sequencing Center for Infectious Disease"/>
            <person name="Wu L."/>
            <person name="Ma J."/>
        </authorList>
    </citation>
    <scope>NUCLEOTIDE SEQUENCE [LARGE SCALE GENOMIC DNA]</scope>
    <source>
        <strain evidence="11">JCM 17130</strain>
    </source>
</reference>
<keyword evidence="11" id="KW-1185">Reference proteome</keyword>
<sequence length="486" mass="52025">MPGRSFEWHPFARAHVITAMVALAIVLAVLSPEYGYHRDELYFRMLPPAWGYVDQPPVTPLLARAAVFLFGDSVVAVRIVALACATASLPLLALITREVGGSRLAQALAVWGMAGATLTLMFGHVLLTTSLDLVVWPAVLLFAIRAVGRDDGRWWLATGTVIGASTANKLLVVVLMIGIAVGLALLGPRRWFASRWLWGGVAIAGLLAVPSAFYQATHGWPQLAMGAALSGDNSGEVRIMMWPMLVLLVGPVLAVFWVVAVVRLLRRPAWKPLRFLVIVFGVVVLFVFIGGTQFYYTAGVLGALVAVGAAGVAEWAHSRSRRIVISILLAVNAVGCAISALPLLPVQIFGASGLAAVNSAAADQVGWERYAEQVRAVAASVDADVIVASNYGEMGALDRFGSGDVPVVSGHNALWEMGRPADDADTVVIVGGQASRAQRWFGSCEVAGELDNGVNVENEEQGMPVLVCTDPHERWPELWDRFRHLD</sequence>
<evidence type="ECO:0000256" key="7">
    <source>
        <dbReference type="ARBA" id="ARBA00023136"/>
    </source>
</evidence>
<evidence type="ECO:0000313" key="11">
    <source>
        <dbReference type="Proteomes" id="UP001597277"/>
    </source>
</evidence>
<evidence type="ECO:0000256" key="1">
    <source>
        <dbReference type="ARBA" id="ARBA00004651"/>
    </source>
</evidence>
<comment type="caution">
    <text evidence="10">The sequence shown here is derived from an EMBL/GenBank/DDBJ whole genome shotgun (WGS) entry which is preliminary data.</text>
</comment>
<keyword evidence="5 8" id="KW-0812">Transmembrane</keyword>
<feature type="transmembrane region" description="Helical" evidence="8">
    <location>
        <begin position="107"/>
        <end position="127"/>
    </location>
</feature>
<dbReference type="InterPro" id="IPR050297">
    <property type="entry name" value="LipidA_mod_glycosyltrf_83"/>
</dbReference>
<dbReference type="PANTHER" id="PTHR33908">
    <property type="entry name" value="MANNOSYLTRANSFERASE YKCB-RELATED"/>
    <property type="match status" value="1"/>
</dbReference>
<keyword evidence="3 10" id="KW-0328">Glycosyltransferase</keyword>
<feature type="domain" description="Glycosyltransferase RgtA/B/C/D-like" evidence="9">
    <location>
        <begin position="54"/>
        <end position="211"/>
    </location>
</feature>
<evidence type="ECO:0000256" key="6">
    <source>
        <dbReference type="ARBA" id="ARBA00022989"/>
    </source>
</evidence>
<evidence type="ECO:0000256" key="5">
    <source>
        <dbReference type="ARBA" id="ARBA00022692"/>
    </source>
</evidence>